<dbReference type="Proteomes" id="UP000053647">
    <property type="component" value="Unassembled WGS sequence"/>
</dbReference>
<feature type="compositionally biased region" description="Basic residues" evidence="1">
    <location>
        <begin position="193"/>
        <end position="208"/>
    </location>
</feature>
<feature type="compositionally biased region" description="Low complexity" evidence="1">
    <location>
        <begin position="164"/>
        <end position="178"/>
    </location>
</feature>
<protein>
    <submittedName>
        <fullName evidence="2">Uncharacterized protein</fullName>
    </submittedName>
</protein>
<keyword evidence="3" id="KW-1185">Reference proteome</keyword>
<feature type="region of interest" description="Disordered" evidence="1">
    <location>
        <begin position="162"/>
        <end position="210"/>
    </location>
</feature>
<dbReference type="AlphaFoldDB" id="A0A0C9SN51"/>
<evidence type="ECO:0000313" key="2">
    <source>
        <dbReference type="EMBL" id="KIJ07314.1"/>
    </source>
</evidence>
<gene>
    <name evidence="2" type="ORF">PAXINDRAFT_19487</name>
</gene>
<evidence type="ECO:0000313" key="3">
    <source>
        <dbReference type="Proteomes" id="UP000053647"/>
    </source>
</evidence>
<evidence type="ECO:0000256" key="1">
    <source>
        <dbReference type="SAM" id="MobiDB-lite"/>
    </source>
</evidence>
<proteinExistence type="predicted"/>
<dbReference type="HOGENOM" id="CLU_036321_0_0_1"/>
<organism evidence="2 3">
    <name type="scientific">Paxillus involutus ATCC 200175</name>
    <dbReference type="NCBI Taxonomy" id="664439"/>
    <lineage>
        <taxon>Eukaryota</taxon>
        <taxon>Fungi</taxon>
        <taxon>Dikarya</taxon>
        <taxon>Basidiomycota</taxon>
        <taxon>Agaricomycotina</taxon>
        <taxon>Agaricomycetes</taxon>
        <taxon>Agaricomycetidae</taxon>
        <taxon>Boletales</taxon>
        <taxon>Paxilineae</taxon>
        <taxon>Paxillaceae</taxon>
        <taxon>Paxillus</taxon>
    </lineage>
</organism>
<reference evidence="2 3" key="1">
    <citation type="submission" date="2014-06" db="EMBL/GenBank/DDBJ databases">
        <authorList>
            <consortium name="DOE Joint Genome Institute"/>
            <person name="Kuo A."/>
            <person name="Kohler A."/>
            <person name="Nagy L.G."/>
            <person name="Floudas D."/>
            <person name="Copeland A."/>
            <person name="Barry K.W."/>
            <person name="Cichocki N."/>
            <person name="Veneault-Fourrey C."/>
            <person name="LaButti K."/>
            <person name="Lindquist E.A."/>
            <person name="Lipzen A."/>
            <person name="Lundell T."/>
            <person name="Morin E."/>
            <person name="Murat C."/>
            <person name="Sun H."/>
            <person name="Tunlid A."/>
            <person name="Henrissat B."/>
            <person name="Grigoriev I.V."/>
            <person name="Hibbett D.S."/>
            <person name="Martin F."/>
            <person name="Nordberg H.P."/>
            <person name="Cantor M.N."/>
            <person name="Hua S.X."/>
        </authorList>
    </citation>
    <scope>NUCLEOTIDE SEQUENCE [LARGE SCALE GENOMIC DNA]</scope>
    <source>
        <strain evidence="2 3">ATCC 200175</strain>
    </source>
</reference>
<accession>A0A0C9SN51</accession>
<dbReference type="Pfam" id="PF14223">
    <property type="entry name" value="Retrotran_gag_2"/>
    <property type="match status" value="1"/>
</dbReference>
<dbReference type="OrthoDB" id="3069822at2759"/>
<name>A0A0C9SN51_PAXIN</name>
<dbReference type="EMBL" id="KN819937">
    <property type="protein sequence ID" value="KIJ07314.1"/>
    <property type="molecule type" value="Genomic_DNA"/>
</dbReference>
<sequence>MAQSVSHVLTEDCPSPTTYDDNSNNANDIFSWKQDDTKALGYLILRVQESIHVKHDALVSAKAFWDALSTEYGTQGVSATYGEFKAMLDTPIPSNQHPASVFNKINAHITRLKKADFEIPIKELMTPTGIEKAAVLCWEQADNSRGKHKEVQKLSAVKCKQPDPKFNQQQQHQQQPPKQGGGNNAGAPAQNKGKNKHCRTRGGKNRHQNNHDHAHLASTVDFAAPTIVDTLSVIDPRHLAHTPGAQFFGPPAWDNTQKAFNLAHILGVEPSFETICALDKIATSSITPSFEVEPAPKCLCLEDHLSAAVPAYDDDTVSLGSDYIEDDIYNMYIDDQANEGENVVEYQWQVPFSSPQKQYAYFSAGACFNVHVRIAMSSTVGNKSVAMLCEFSLFG</sequence>
<reference evidence="3" key="2">
    <citation type="submission" date="2015-01" db="EMBL/GenBank/DDBJ databases">
        <title>Evolutionary Origins and Diversification of the Mycorrhizal Mutualists.</title>
        <authorList>
            <consortium name="DOE Joint Genome Institute"/>
            <consortium name="Mycorrhizal Genomics Consortium"/>
            <person name="Kohler A."/>
            <person name="Kuo A."/>
            <person name="Nagy L.G."/>
            <person name="Floudas D."/>
            <person name="Copeland A."/>
            <person name="Barry K.W."/>
            <person name="Cichocki N."/>
            <person name="Veneault-Fourrey C."/>
            <person name="LaButti K."/>
            <person name="Lindquist E.A."/>
            <person name="Lipzen A."/>
            <person name="Lundell T."/>
            <person name="Morin E."/>
            <person name="Murat C."/>
            <person name="Riley R."/>
            <person name="Ohm R."/>
            <person name="Sun H."/>
            <person name="Tunlid A."/>
            <person name="Henrissat B."/>
            <person name="Grigoriev I.V."/>
            <person name="Hibbett D.S."/>
            <person name="Martin F."/>
        </authorList>
    </citation>
    <scope>NUCLEOTIDE SEQUENCE [LARGE SCALE GENOMIC DNA]</scope>
    <source>
        <strain evidence="3">ATCC 200175</strain>
    </source>
</reference>
<feature type="region of interest" description="Disordered" evidence="1">
    <location>
        <begin position="1"/>
        <end position="20"/>
    </location>
</feature>